<gene>
    <name evidence="2" type="ordered locus">Fbal_2646</name>
</gene>
<dbReference type="HOGENOM" id="CLU_623895_0_0_6"/>
<sequence length="423" mass="47670">MSRIALPLLALSLLPGAWASEDPWEDDWGDDWGEETVSPWLPVSGFVEGAAGYRLQSDGAGLPRQTLGEARARVETGYRSETLTGDLRADLRYDDVVEGWQLDIRELTVGFGLGDHIDMKIGRQVLTWGTGDFLFLNDLYPKDWQAFFTGQDDEFLKAPVNAVKASYFGKYANLDLAWMPRFESDNYLNGERLSFYDPRAGAPVAPGFDVDEPSDDALAARLFGQRGRMEWALYGYWGYTGSPEAIDAQGQPQFSRLNAYGASVMLPLGPGLFNLEGVVQDIQPQQGGSPGQPADKLMLLAGYQMELITNLTLGLQYQLEHLRDYSDWLASQPLPEYAMDQNRHLTTVRLDYRAMQEKLTLSLFSFYSPSDQDFYLRPQANYRLDDHWSFAAGFNLLGGQEDHTFFARLSDNSNGWVRVRYSY</sequence>
<dbReference type="EMBL" id="CP002209">
    <property type="protein sequence ID" value="ADN76848.1"/>
    <property type="molecule type" value="Genomic_DNA"/>
</dbReference>
<feature type="signal peptide" evidence="1">
    <location>
        <begin position="1"/>
        <end position="19"/>
    </location>
</feature>
<feature type="chain" id="PRO_5003151455" evidence="1">
    <location>
        <begin position="20"/>
        <end position="423"/>
    </location>
</feature>
<name>E1SQ76_FERBD</name>
<dbReference type="OrthoDB" id="9769143at2"/>
<evidence type="ECO:0000313" key="3">
    <source>
        <dbReference type="Proteomes" id="UP000006683"/>
    </source>
</evidence>
<dbReference type="KEGG" id="fbl:Fbal_2646"/>
<evidence type="ECO:0000256" key="1">
    <source>
        <dbReference type="SAM" id="SignalP"/>
    </source>
</evidence>
<keyword evidence="3" id="KW-1185">Reference proteome</keyword>
<reference evidence="2 3" key="1">
    <citation type="journal article" date="2010" name="Stand. Genomic Sci.">
        <title>Complete genome sequence of Ferrimonas balearica type strain (PAT).</title>
        <authorList>
            <person name="Nolan M."/>
            <person name="Sikorski J."/>
            <person name="Davenport K."/>
            <person name="Lucas S."/>
            <person name="Glavina Del Rio T."/>
            <person name="Tice H."/>
            <person name="Cheng J."/>
            <person name="Goodwin L."/>
            <person name="Pitluck S."/>
            <person name="Liolios K."/>
            <person name="Ivanova N."/>
            <person name="Mavromatis K."/>
            <person name="Ovchinnikova G."/>
            <person name="Pati A."/>
            <person name="Chen A."/>
            <person name="Palaniappan K."/>
            <person name="Land M."/>
            <person name="Hauser L."/>
            <person name="Chang Y."/>
            <person name="Jeffries C."/>
            <person name="Tapia R."/>
            <person name="Brettin T."/>
            <person name="Detter J."/>
            <person name="Han C."/>
            <person name="Yasawong M."/>
            <person name="Rohde M."/>
            <person name="Tindall B."/>
            <person name="Goker M."/>
            <person name="Woyke T."/>
            <person name="Bristow J."/>
            <person name="Eisen J."/>
            <person name="Markowitz V."/>
            <person name="Hugenholtz P."/>
            <person name="Kyrpides N."/>
            <person name="Klenk H."/>
            <person name="Lapidus A."/>
        </authorList>
    </citation>
    <scope>NUCLEOTIDE SEQUENCE [LARGE SCALE GENOMIC DNA]</scope>
    <source>
        <strain evidence="3">DSM 9799 / CCM 4581 / KCTC 23876 / PAT</strain>
    </source>
</reference>
<protein>
    <submittedName>
        <fullName evidence="2">Uncharacterized protein</fullName>
    </submittedName>
</protein>
<dbReference type="RefSeq" id="WP_013346154.1">
    <property type="nucleotide sequence ID" value="NC_014541.1"/>
</dbReference>
<dbReference type="STRING" id="550540.Fbal_2646"/>
<organism evidence="2 3">
    <name type="scientific">Ferrimonas balearica (strain DSM 9799 / CCM 4581 / KCTC 23876 / PAT)</name>
    <dbReference type="NCBI Taxonomy" id="550540"/>
    <lineage>
        <taxon>Bacteria</taxon>
        <taxon>Pseudomonadati</taxon>
        <taxon>Pseudomonadota</taxon>
        <taxon>Gammaproteobacteria</taxon>
        <taxon>Alteromonadales</taxon>
        <taxon>Ferrimonadaceae</taxon>
        <taxon>Ferrimonas</taxon>
    </lineage>
</organism>
<accession>E1SQ76</accession>
<keyword evidence="1" id="KW-0732">Signal</keyword>
<dbReference type="AlphaFoldDB" id="E1SQ76"/>
<dbReference type="GeneID" id="67182876"/>
<dbReference type="eggNOG" id="COG4773">
    <property type="taxonomic scope" value="Bacteria"/>
</dbReference>
<dbReference type="SUPFAM" id="SSF56935">
    <property type="entry name" value="Porins"/>
    <property type="match status" value="1"/>
</dbReference>
<evidence type="ECO:0000313" key="2">
    <source>
        <dbReference type="EMBL" id="ADN76848.1"/>
    </source>
</evidence>
<proteinExistence type="predicted"/>
<dbReference type="Proteomes" id="UP000006683">
    <property type="component" value="Chromosome"/>
</dbReference>